<name>A0A1C3EGZ2_9PLAN</name>
<dbReference type="RefSeq" id="WP_068847041.1">
    <property type="nucleotide sequence ID" value="NZ_LYDR01000063.1"/>
</dbReference>
<feature type="compositionally biased region" description="Basic and acidic residues" evidence="1">
    <location>
        <begin position="460"/>
        <end position="469"/>
    </location>
</feature>
<feature type="compositionally biased region" description="Basic and acidic residues" evidence="1">
    <location>
        <begin position="19"/>
        <end position="30"/>
    </location>
</feature>
<keyword evidence="2" id="KW-0812">Transmembrane</keyword>
<evidence type="ECO:0000256" key="2">
    <source>
        <dbReference type="SAM" id="Phobius"/>
    </source>
</evidence>
<organism evidence="3 4">
    <name type="scientific">Planctopirus hydrillae</name>
    <dbReference type="NCBI Taxonomy" id="1841610"/>
    <lineage>
        <taxon>Bacteria</taxon>
        <taxon>Pseudomonadati</taxon>
        <taxon>Planctomycetota</taxon>
        <taxon>Planctomycetia</taxon>
        <taxon>Planctomycetales</taxon>
        <taxon>Planctomycetaceae</taxon>
        <taxon>Planctopirus</taxon>
    </lineage>
</organism>
<dbReference type="Proteomes" id="UP000094828">
    <property type="component" value="Unassembled WGS sequence"/>
</dbReference>
<gene>
    <name evidence="3" type="ORF">A6X21_19315</name>
</gene>
<dbReference type="STRING" id="1841610.A6X21_19315"/>
<keyword evidence="2" id="KW-1133">Transmembrane helix</keyword>
<comment type="caution">
    <text evidence="3">The sequence shown here is derived from an EMBL/GenBank/DDBJ whole genome shotgun (WGS) entry which is preliminary data.</text>
</comment>
<keyword evidence="2" id="KW-0472">Membrane</keyword>
<dbReference type="OrthoDB" id="209157at2"/>
<feature type="compositionally biased region" description="Basic residues" evidence="1">
    <location>
        <begin position="329"/>
        <end position="342"/>
    </location>
</feature>
<feature type="transmembrane region" description="Helical" evidence="2">
    <location>
        <begin position="104"/>
        <end position="130"/>
    </location>
</feature>
<feature type="region of interest" description="Disordered" evidence="1">
    <location>
        <begin position="1"/>
        <end position="33"/>
    </location>
</feature>
<protein>
    <submittedName>
        <fullName evidence="3">Uncharacterized protein</fullName>
    </submittedName>
</protein>
<keyword evidence="4" id="KW-1185">Reference proteome</keyword>
<proteinExistence type="predicted"/>
<dbReference type="AlphaFoldDB" id="A0A1C3EGZ2"/>
<feature type="transmembrane region" description="Helical" evidence="2">
    <location>
        <begin position="250"/>
        <end position="268"/>
    </location>
</feature>
<feature type="transmembrane region" description="Helical" evidence="2">
    <location>
        <begin position="142"/>
        <end position="165"/>
    </location>
</feature>
<feature type="region of interest" description="Disordered" evidence="1">
    <location>
        <begin position="310"/>
        <end position="497"/>
    </location>
</feature>
<feature type="compositionally biased region" description="Basic and acidic residues" evidence="1">
    <location>
        <begin position="381"/>
        <end position="392"/>
    </location>
</feature>
<evidence type="ECO:0000313" key="4">
    <source>
        <dbReference type="Proteomes" id="UP000094828"/>
    </source>
</evidence>
<dbReference type="EMBL" id="LYDR01000063">
    <property type="protein sequence ID" value="ODA32522.1"/>
    <property type="molecule type" value="Genomic_DNA"/>
</dbReference>
<accession>A0A1C3EGZ2</accession>
<feature type="transmembrane region" description="Helical" evidence="2">
    <location>
        <begin position="58"/>
        <end position="84"/>
    </location>
</feature>
<feature type="compositionally biased region" description="Basic residues" evidence="1">
    <location>
        <begin position="470"/>
        <end position="488"/>
    </location>
</feature>
<feature type="compositionally biased region" description="Acidic residues" evidence="1">
    <location>
        <begin position="351"/>
        <end position="380"/>
    </location>
</feature>
<sequence length="497" mass="55838">MSFAGARSAGDRRRRRMAVGHDHGTERSPENGESIPLADLLQKTMAGRSLKLIPGLPVRLWVVWLTISLATLSAAFASWLLIAHTSLPAFFAPITQRLFSSNDAVFSIVLESAGWLAAGQIFFLIGWCRSRSSLDFKGRYRVWYWAGVLSLTVSLCRLLDLHTAIAEMILQTTQWKFWNSVNVLWTSAAFFTGTLLVRNLDRDMRSSRLSLWSLRFTAALMMICVCMRLALDRSASLNGQVNANAEMSLAILRLWTAGAVVITAWLHLRQVVYFSADPPASQERRANRITRVLSGMKLFRWWGVKRPAAPAKPTRVRKKAAASEDAPKKTTRKKATKKRTTRARTVVQSEVADDSESSEATYDEENYESNDQSTDESGEEPLDRDAEIQRAMDEEDWDRLEELTRPDHANASNTSSSGKDRSTRHHQAASSSRKQVEEESDVSAEATDSADSGEESADQDYMRVDEGHKSLKGLSKKQRRDMKKRQKHGAYDDSDDE</sequence>
<feature type="transmembrane region" description="Helical" evidence="2">
    <location>
        <begin position="209"/>
        <end position="230"/>
    </location>
</feature>
<feature type="transmembrane region" description="Helical" evidence="2">
    <location>
        <begin position="177"/>
        <end position="197"/>
    </location>
</feature>
<evidence type="ECO:0000313" key="3">
    <source>
        <dbReference type="EMBL" id="ODA32522.1"/>
    </source>
</evidence>
<reference evidence="3 4" key="1">
    <citation type="submission" date="2016-05" db="EMBL/GenBank/DDBJ databases">
        <title>Genomic and physiological characterization of Planctopirus sp. isolated from fresh water lake.</title>
        <authorList>
            <person name="Subhash Y."/>
            <person name="Ramana C."/>
        </authorList>
    </citation>
    <scope>NUCLEOTIDE SEQUENCE [LARGE SCALE GENOMIC DNA]</scope>
    <source>
        <strain evidence="3 4">JC280</strain>
    </source>
</reference>
<evidence type="ECO:0000256" key="1">
    <source>
        <dbReference type="SAM" id="MobiDB-lite"/>
    </source>
</evidence>